<organism evidence="2">
    <name type="scientific">Glycine max</name>
    <name type="common">Soybean</name>
    <name type="synonym">Glycine hispida</name>
    <dbReference type="NCBI Taxonomy" id="3847"/>
    <lineage>
        <taxon>Eukaryota</taxon>
        <taxon>Viridiplantae</taxon>
        <taxon>Streptophyta</taxon>
        <taxon>Embryophyta</taxon>
        <taxon>Tracheophyta</taxon>
        <taxon>Spermatophyta</taxon>
        <taxon>Magnoliopsida</taxon>
        <taxon>eudicotyledons</taxon>
        <taxon>Gunneridae</taxon>
        <taxon>Pentapetalae</taxon>
        <taxon>rosids</taxon>
        <taxon>fabids</taxon>
        <taxon>Fabales</taxon>
        <taxon>Fabaceae</taxon>
        <taxon>Papilionoideae</taxon>
        <taxon>50 kb inversion clade</taxon>
        <taxon>NPAAA clade</taxon>
        <taxon>indigoferoid/millettioid clade</taxon>
        <taxon>Phaseoleae</taxon>
        <taxon>Glycine</taxon>
        <taxon>Glycine subgen. Soja</taxon>
    </lineage>
</organism>
<name>K7M1I8_SOYBN</name>
<gene>
    <name evidence="2" type="ORF">GLYMA_13G237300</name>
</gene>
<dbReference type="SMR" id="K7M1I8"/>
<dbReference type="AlphaFoldDB" id="K7M1I8"/>
<sequence>MINPTIKTRQKYLSILIFRLLLFLFYCCMYYSYLSKQSETSLFLKPSRILCINANDISMKWDTFHDVLEFFWL</sequence>
<dbReference type="HOGENOM" id="CLU_2709730_0_0_1"/>
<evidence type="ECO:0000256" key="1">
    <source>
        <dbReference type="SAM" id="Phobius"/>
    </source>
</evidence>
<dbReference type="EMBL" id="CM000846">
    <property type="protein sequence ID" value="KRH21400.1"/>
    <property type="molecule type" value="Genomic_DNA"/>
</dbReference>
<dbReference type="EnsemblPlants" id="KRH21400">
    <property type="protein sequence ID" value="KRH21400"/>
    <property type="gene ID" value="GLYMA_13G237300"/>
</dbReference>
<feature type="transmembrane region" description="Helical" evidence="1">
    <location>
        <begin position="12"/>
        <end position="33"/>
    </location>
</feature>
<evidence type="ECO:0000313" key="2">
    <source>
        <dbReference type="EMBL" id="KRH21400.1"/>
    </source>
</evidence>
<reference evidence="2" key="3">
    <citation type="submission" date="2018-07" db="EMBL/GenBank/DDBJ databases">
        <title>WGS assembly of Glycine max.</title>
        <authorList>
            <person name="Schmutz J."/>
            <person name="Cannon S."/>
            <person name="Schlueter J."/>
            <person name="Ma J."/>
            <person name="Mitros T."/>
            <person name="Nelson W."/>
            <person name="Hyten D."/>
            <person name="Song Q."/>
            <person name="Thelen J."/>
            <person name="Cheng J."/>
            <person name="Xu D."/>
            <person name="Hellsten U."/>
            <person name="May G."/>
            <person name="Yu Y."/>
            <person name="Sakurai T."/>
            <person name="Umezawa T."/>
            <person name="Bhattacharyya M."/>
            <person name="Sandhu D."/>
            <person name="Valliyodan B."/>
            <person name="Lindquist E."/>
            <person name="Peto M."/>
            <person name="Grant D."/>
            <person name="Shu S."/>
            <person name="Goodstein D."/>
            <person name="Barry K."/>
            <person name="Futrell-Griggs M."/>
            <person name="Abernathy B."/>
            <person name="Du J."/>
            <person name="Tian Z."/>
            <person name="Zhu L."/>
            <person name="Gill N."/>
            <person name="Joshi T."/>
            <person name="Libault M."/>
            <person name="Sethuraman A."/>
            <person name="Zhang X."/>
            <person name="Shinozaki K."/>
            <person name="Nguyen H."/>
            <person name="Wing R."/>
            <person name="Cregan P."/>
            <person name="Specht J."/>
            <person name="Grimwood J."/>
            <person name="Rokhsar D."/>
            <person name="Stacey G."/>
            <person name="Shoemaker R."/>
            <person name="Jackson S."/>
        </authorList>
    </citation>
    <scope>NUCLEOTIDE SEQUENCE</scope>
    <source>
        <tissue evidence="2">Callus</tissue>
    </source>
</reference>
<evidence type="ECO:0000313" key="3">
    <source>
        <dbReference type="EnsemblPlants" id="KRH21400"/>
    </source>
</evidence>
<dbReference type="InParanoid" id="K7M1I8"/>
<reference evidence="2 3" key="1">
    <citation type="journal article" date="2010" name="Nature">
        <title>Genome sequence of the palaeopolyploid soybean.</title>
        <authorList>
            <person name="Schmutz J."/>
            <person name="Cannon S.B."/>
            <person name="Schlueter J."/>
            <person name="Ma J."/>
            <person name="Mitros T."/>
            <person name="Nelson W."/>
            <person name="Hyten D.L."/>
            <person name="Song Q."/>
            <person name="Thelen J.J."/>
            <person name="Cheng J."/>
            <person name="Xu D."/>
            <person name="Hellsten U."/>
            <person name="May G.D."/>
            <person name="Yu Y."/>
            <person name="Sakurai T."/>
            <person name="Umezawa T."/>
            <person name="Bhattacharyya M.K."/>
            <person name="Sandhu D."/>
            <person name="Valliyodan B."/>
            <person name="Lindquist E."/>
            <person name="Peto M."/>
            <person name="Grant D."/>
            <person name="Shu S."/>
            <person name="Goodstein D."/>
            <person name="Barry K."/>
            <person name="Futrell-Griggs M."/>
            <person name="Abernathy B."/>
            <person name="Du J."/>
            <person name="Tian Z."/>
            <person name="Zhu L."/>
            <person name="Gill N."/>
            <person name="Joshi T."/>
            <person name="Libault M."/>
            <person name="Sethuraman A."/>
            <person name="Zhang X.-C."/>
            <person name="Shinozaki K."/>
            <person name="Nguyen H.T."/>
            <person name="Wing R.A."/>
            <person name="Cregan P."/>
            <person name="Specht J."/>
            <person name="Grimwood J."/>
            <person name="Rokhsar D."/>
            <person name="Stacey G."/>
            <person name="Shoemaker R.C."/>
            <person name="Jackson S.A."/>
        </authorList>
    </citation>
    <scope>NUCLEOTIDE SEQUENCE [LARGE SCALE GENOMIC DNA]</scope>
    <source>
        <strain evidence="3">cv. Williams 82</strain>
        <tissue evidence="2">Callus</tissue>
    </source>
</reference>
<proteinExistence type="predicted"/>
<reference evidence="3" key="2">
    <citation type="submission" date="2018-02" db="UniProtKB">
        <authorList>
            <consortium name="EnsemblPlants"/>
        </authorList>
    </citation>
    <scope>IDENTIFICATION</scope>
    <source>
        <strain evidence="3">Williams 82</strain>
    </source>
</reference>
<keyword evidence="1" id="KW-0472">Membrane</keyword>
<keyword evidence="4" id="KW-1185">Reference proteome</keyword>
<dbReference type="Proteomes" id="UP000008827">
    <property type="component" value="Chromosome 13"/>
</dbReference>
<accession>K7M1I8</accession>
<dbReference type="PaxDb" id="3847-GLYMA13G31083.1"/>
<evidence type="ECO:0000313" key="4">
    <source>
        <dbReference type="Proteomes" id="UP000008827"/>
    </source>
</evidence>
<protein>
    <submittedName>
        <fullName evidence="2 3">Uncharacterized protein</fullName>
    </submittedName>
</protein>
<dbReference type="Gramene" id="KRH21400">
    <property type="protein sequence ID" value="KRH21400"/>
    <property type="gene ID" value="GLYMA_13G237300"/>
</dbReference>
<keyword evidence="1" id="KW-0812">Transmembrane</keyword>
<keyword evidence="1" id="KW-1133">Transmembrane helix</keyword>